<keyword evidence="4" id="KW-0732">Signal</keyword>
<keyword evidence="5" id="KW-0677">Repeat</keyword>
<proteinExistence type="inferred from homology"/>
<feature type="repeat" description="WD" evidence="8">
    <location>
        <begin position="1293"/>
        <end position="1334"/>
    </location>
</feature>
<accession>A0A495XGI7</accession>
<keyword evidence="2 8" id="KW-0853">WD repeat</keyword>
<dbReference type="InterPro" id="IPR004843">
    <property type="entry name" value="Calcineurin-like_PHP"/>
</dbReference>
<feature type="repeat" description="WD" evidence="8">
    <location>
        <begin position="1212"/>
        <end position="1243"/>
    </location>
</feature>
<dbReference type="RefSeq" id="WP_121225260.1">
    <property type="nucleotide sequence ID" value="NZ_JBIUBA010000037.1"/>
</dbReference>
<dbReference type="InterPro" id="IPR027417">
    <property type="entry name" value="P-loop_NTPase"/>
</dbReference>
<feature type="repeat" description="WD" evidence="8">
    <location>
        <begin position="1617"/>
        <end position="1650"/>
    </location>
</feature>
<dbReference type="Pfam" id="PF00805">
    <property type="entry name" value="Pentapeptide"/>
    <property type="match status" value="1"/>
</dbReference>
<protein>
    <recommendedName>
        <fullName evidence="9">Serine protease</fullName>
        <ecNumber evidence="9">3.4.21.-</ecNumber>
    </recommendedName>
</protein>
<feature type="repeat" description="WD" evidence="8">
    <location>
        <begin position="1577"/>
        <end position="1608"/>
    </location>
</feature>
<evidence type="ECO:0000256" key="1">
    <source>
        <dbReference type="ARBA" id="ARBA00008764"/>
    </source>
</evidence>
<feature type="repeat" description="WD" evidence="8">
    <location>
        <begin position="1334"/>
        <end position="1368"/>
    </location>
</feature>
<dbReference type="Pfam" id="PF05729">
    <property type="entry name" value="NACHT"/>
    <property type="match status" value="1"/>
</dbReference>
<evidence type="ECO:0000256" key="6">
    <source>
        <dbReference type="ARBA" id="ARBA00022801"/>
    </source>
</evidence>
<dbReference type="SMART" id="SM00320">
    <property type="entry name" value="WD40"/>
    <property type="match status" value="14"/>
</dbReference>
<dbReference type="Pfam" id="PF22739">
    <property type="entry name" value="NA-iREase3"/>
    <property type="match status" value="1"/>
</dbReference>
<feature type="repeat" description="WD" evidence="8">
    <location>
        <begin position="1252"/>
        <end position="1283"/>
    </location>
</feature>
<feature type="repeat" description="WD" evidence="8">
    <location>
        <begin position="1658"/>
        <end position="1699"/>
    </location>
</feature>
<dbReference type="PANTHER" id="PTHR19879">
    <property type="entry name" value="TRANSCRIPTION INITIATION FACTOR TFIID"/>
    <property type="match status" value="1"/>
</dbReference>
<reference evidence="11 12" key="1">
    <citation type="submission" date="2018-10" db="EMBL/GenBank/DDBJ databases">
        <title>Sequencing the genomes of 1000 actinobacteria strains.</title>
        <authorList>
            <person name="Klenk H.-P."/>
        </authorList>
    </citation>
    <scope>NUCLEOTIDE SEQUENCE [LARGE SCALE GENOMIC DNA]</scope>
    <source>
        <strain evidence="11 12">DSM 43911</strain>
    </source>
</reference>
<dbReference type="SUPFAM" id="SSF56300">
    <property type="entry name" value="Metallo-dependent phosphatases"/>
    <property type="match status" value="1"/>
</dbReference>
<dbReference type="SUPFAM" id="SSF52540">
    <property type="entry name" value="P-loop containing nucleoside triphosphate hydrolases"/>
    <property type="match status" value="1"/>
</dbReference>
<dbReference type="OrthoDB" id="414967at2"/>
<dbReference type="Gene3D" id="2.160.20.80">
    <property type="entry name" value="E3 ubiquitin-protein ligase SopA"/>
    <property type="match status" value="1"/>
</dbReference>
<keyword evidence="7 9" id="KW-0720">Serine protease</keyword>
<dbReference type="InterPro" id="IPR020472">
    <property type="entry name" value="WD40_PAC1"/>
</dbReference>
<evidence type="ECO:0000256" key="5">
    <source>
        <dbReference type="ARBA" id="ARBA00022737"/>
    </source>
</evidence>
<feature type="repeat" description="WD" evidence="8">
    <location>
        <begin position="1494"/>
        <end position="1526"/>
    </location>
</feature>
<keyword evidence="6 9" id="KW-0378">Hydrolase</keyword>
<keyword evidence="12" id="KW-1185">Reference proteome</keyword>
<dbReference type="SUPFAM" id="SSF50960">
    <property type="entry name" value="TolB, C-terminal domain"/>
    <property type="match status" value="1"/>
</dbReference>
<dbReference type="PRINTS" id="PR00839">
    <property type="entry name" value="V8PROTEASE"/>
</dbReference>
<dbReference type="PROSITE" id="PS00678">
    <property type="entry name" value="WD_REPEATS_1"/>
    <property type="match status" value="1"/>
</dbReference>
<dbReference type="Pfam" id="PF00149">
    <property type="entry name" value="Metallophos"/>
    <property type="match status" value="1"/>
</dbReference>
<dbReference type="EMBL" id="RBXR01000001">
    <property type="protein sequence ID" value="RKT72316.1"/>
    <property type="molecule type" value="Genomic_DNA"/>
</dbReference>
<gene>
    <name evidence="11" type="ORF">DFJ66_5626</name>
</gene>
<dbReference type="Gene3D" id="3.60.21.10">
    <property type="match status" value="1"/>
</dbReference>
<feature type="repeat" description="WD" evidence="8">
    <location>
        <begin position="1171"/>
        <end position="1201"/>
    </location>
</feature>
<dbReference type="Proteomes" id="UP000272729">
    <property type="component" value="Unassembled WGS sequence"/>
</dbReference>
<sequence>MPDGSLPPSVARFTRDGVVVGLGVLVGTRQVVTCAHVVNLALGREKLAGDRPDHVEVHVGGQTLVAAVEQWVPPPVREGAPGDDVAGLVLDVDVPVPPARLVTTLPGVGQEVRVFGYPGKPVRPNGSWVTGVVRGEVDGGLVQLDSASAIHVQPGFSGSPVWDVAGGRVIGIVATAGRGAADSYAVGADRLRQVWPEVLDRRRRRVDDGLDELTIVQPAGPRFGGDVPPATGRLVEDLADVHPDLLVVAGDLTEHGLRSEFEQAFAWLGEVAEAVELPRDRVVVVPGAHDVNRKACLAYFLRMEAEEREPLPPYWAKWEQYAEAFQRFYRDVPVAFTADEPWSLFEVPDLAVAVAGFNSTMADSHLGEVEPEFGDEQLTRLSRRLAEFGDRGWFRIGVTNRGRSVRGRPHVVVAGLRTLNSYDVLRIDPTGFDRRTRLLVDGHWTSESHLRTERRWSAESTFGTRKHRPPAPHVRQPDGFFERVVEATKVDRPAATVTPNRANSYLRVTERRPGGGVEQWPVFVTDGPVTREVLDGFRDTHLRFAEQDPQTRSELVHGGPPAPADVVAHALSLGIRVRSWIDYQGLVDLRALEEQQRRALADDVIYPAELYVPQRFRELGRLRSGHVQVDLLDRVVRWLAADSARFVMVLGDFGRGKSFLLRQLARELPTRLRGLTPVLIELRSLEKAPSLDTLLIQHLSRAGVEEISAPKLKYMIDSGRVALLFDGFDELELRVGYDNATDYLRVLLHRVDDRAKVVLTSRTQHFRLTSDVLNVLGEQVTSMASSRVALLEDFTDEQIHDFLTRHYKGDADRARARFDLLGDVRDLLGLSRNPRMLSFIADLDEERLREVERQEGRISAAELYRELVDHWLVKETDRQRHPSGLPSLDERERLDVCTTLALRLWATTASAIRESDLGAAAATLARLTERGYSHAQAQHAVGSGTLLVHTEDGFGFVHQSVMEWLVANAAAGRPDTDITNRVMSPLMVDFFCDLAGHDTAREWARGVPADAPEAVKQNASAVLARLGGAEQTDLSGMDLRARDLAALDLREAKLSRADLRGQRWTDVVLTGADLTGADLTGVRVTGGDLTGADLTGTTWRRAALVGVRGVEDRPELAEAAVVGRDPAEVVLGASGGAEAVAYSPDGELLAVSRGSVVELVDAGTDKVLRVLRGHRDWVLDVAFSPDGTRVVTASADGTARIHQVTGEHLATLTGHDGPVWAVAVSPEGRFVATAGDDNTTRLWFGGKHFATLEGRTGPVWAVDFAPGGDRLATASADGTVLIWTRTGNLAGKINTRQGALRDVAYSPNSTHLVTAGADGTARLWTVGGGSAAAFRGHTGPLWAVAFSPDGNTVATASEDGTARLWDVDGRLLAVFEGHAGPVRDVVFTHDGSRLTTTCTDGTVRSWSTDAGRLLSVVPHSGGPVHCAIWSPDGMELATASHGRTHVWTATGAFHFKDDRATRIAYAPGRMELATAATDGSVRVWYRGGMPARLIRAHDGPVNDVTYSPNSRYVATAGDDATAAVWSNDGKELARIRDHGDKVTAVAFSPDGTELATASHDGTVRRWVAMTGEAVDRIGGKLGPVNDVAYSPDGRRLAIGSRDGFAALWGPSHQLRFLQGHSKQVWAVAWSPDGRTVATASEDGTARTWTVGGKPIATFEGHDGPVWTVEFAPDGSHLVTGSFDGTTRIWSVDGDPLVTLMSSPHGWAAVTPDGAYRTGGEVSDMLWWAVKLCRFEVGELDGYYENARPMADGEPIPGLRPATR</sequence>
<evidence type="ECO:0000313" key="12">
    <source>
        <dbReference type="Proteomes" id="UP000272729"/>
    </source>
</evidence>
<dbReference type="InterPro" id="IPR001680">
    <property type="entry name" value="WD40_rpt"/>
</dbReference>
<dbReference type="Gene3D" id="3.40.50.300">
    <property type="entry name" value="P-loop containing nucleotide triphosphate hydrolases"/>
    <property type="match status" value="1"/>
</dbReference>
<dbReference type="CDD" id="cd00200">
    <property type="entry name" value="WD40"/>
    <property type="match status" value="2"/>
</dbReference>
<comment type="similarity">
    <text evidence="1 9">Belongs to the peptidase S1B family.</text>
</comment>
<dbReference type="InterPro" id="IPR007111">
    <property type="entry name" value="NACHT_NTPase"/>
</dbReference>
<evidence type="ECO:0000256" key="7">
    <source>
        <dbReference type="ARBA" id="ARBA00022825"/>
    </source>
</evidence>
<dbReference type="SUPFAM" id="SSF50998">
    <property type="entry name" value="Quinoprotein alcohol dehydrogenase-like"/>
    <property type="match status" value="1"/>
</dbReference>
<evidence type="ECO:0000313" key="11">
    <source>
        <dbReference type="EMBL" id="RKT72316.1"/>
    </source>
</evidence>
<dbReference type="InterPro" id="IPR011047">
    <property type="entry name" value="Quinoprotein_ADH-like_sf"/>
</dbReference>
<feature type="domain" description="NACHT" evidence="10">
    <location>
        <begin position="645"/>
        <end position="763"/>
    </location>
</feature>
<dbReference type="InterPro" id="IPR001646">
    <property type="entry name" value="5peptide_repeat"/>
</dbReference>
<dbReference type="SUPFAM" id="SSF141571">
    <property type="entry name" value="Pentapeptide repeat-like"/>
    <property type="match status" value="1"/>
</dbReference>
<dbReference type="GO" id="GO:0006508">
    <property type="term" value="P:proteolysis"/>
    <property type="evidence" value="ECO:0007669"/>
    <property type="project" value="UniProtKB-KW"/>
</dbReference>
<evidence type="ECO:0000256" key="4">
    <source>
        <dbReference type="ARBA" id="ARBA00022729"/>
    </source>
</evidence>
<dbReference type="EC" id="3.4.21.-" evidence="9"/>
<dbReference type="PRINTS" id="PR00320">
    <property type="entry name" value="GPROTEINBRPT"/>
</dbReference>
<dbReference type="PROSITE" id="PS50082">
    <property type="entry name" value="WD_REPEATS_2"/>
    <property type="match status" value="12"/>
</dbReference>
<dbReference type="Gene3D" id="2.130.10.10">
    <property type="entry name" value="YVTN repeat-like/Quinoprotein amine dehydrogenase"/>
    <property type="match status" value="4"/>
</dbReference>
<dbReference type="SUPFAM" id="SSF50494">
    <property type="entry name" value="Trypsin-like serine proteases"/>
    <property type="match status" value="1"/>
</dbReference>
<feature type="repeat" description="WD" evidence="8">
    <location>
        <begin position="1375"/>
        <end position="1416"/>
    </location>
</feature>
<dbReference type="InterPro" id="IPR043504">
    <property type="entry name" value="Peptidase_S1_PA_chymotrypsin"/>
</dbReference>
<dbReference type="InterPro" id="IPR008256">
    <property type="entry name" value="Peptidase_S1B"/>
</dbReference>
<evidence type="ECO:0000259" key="10">
    <source>
        <dbReference type="PROSITE" id="PS50837"/>
    </source>
</evidence>
<evidence type="ECO:0000256" key="8">
    <source>
        <dbReference type="PROSITE-ProRule" id="PRU00221"/>
    </source>
</evidence>
<feature type="repeat" description="WD" evidence="8">
    <location>
        <begin position="1535"/>
        <end position="1576"/>
    </location>
</feature>
<keyword evidence="3 9" id="KW-0645">Protease</keyword>
<feature type="repeat" description="WD" evidence="8">
    <location>
        <begin position="1453"/>
        <end position="1484"/>
    </location>
</feature>
<dbReference type="InterPro" id="IPR019775">
    <property type="entry name" value="WD40_repeat_CS"/>
</dbReference>
<evidence type="ECO:0000256" key="2">
    <source>
        <dbReference type="ARBA" id="ARBA00022574"/>
    </source>
</evidence>
<dbReference type="PROSITE" id="PS50837">
    <property type="entry name" value="NACHT"/>
    <property type="match status" value="1"/>
</dbReference>
<dbReference type="InterPro" id="IPR015943">
    <property type="entry name" value="WD40/YVTN_repeat-like_dom_sf"/>
</dbReference>
<dbReference type="PANTHER" id="PTHR19879:SF9">
    <property type="entry name" value="TRANSCRIPTION INITIATION FACTOR TFIID SUBUNIT 5"/>
    <property type="match status" value="1"/>
</dbReference>
<organism evidence="11 12">
    <name type="scientific">Saccharothrix variisporea</name>
    <dbReference type="NCBI Taxonomy" id="543527"/>
    <lineage>
        <taxon>Bacteria</taxon>
        <taxon>Bacillati</taxon>
        <taxon>Actinomycetota</taxon>
        <taxon>Actinomycetes</taxon>
        <taxon>Pseudonocardiales</taxon>
        <taxon>Pseudonocardiaceae</taxon>
        <taxon>Saccharothrix</taxon>
    </lineage>
</organism>
<dbReference type="Pfam" id="PF00400">
    <property type="entry name" value="WD40"/>
    <property type="match status" value="12"/>
</dbReference>
<dbReference type="GO" id="GO:0008236">
    <property type="term" value="F:serine-type peptidase activity"/>
    <property type="evidence" value="ECO:0007669"/>
    <property type="project" value="UniProtKB-KW"/>
</dbReference>
<dbReference type="InterPro" id="IPR009003">
    <property type="entry name" value="Peptidase_S1_PA"/>
</dbReference>
<dbReference type="InterPro" id="IPR029052">
    <property type="entry name" value="Metallo-depent_PP-like"/>
</dbReference>
<evidence type="ECO:0000256" key="9">
    <source>
        <dbReference type="RuleBase" id="RU004296"/>
    </source>
</evidence>
<dbReference type="Gene3D" id="2.40.10.10">
    <property type="entry name" value="Trypsin-like serine proteases"/>
    <property type="match status" value="1"/>
</dbReference>
<dbReference type="Pfam" id="PF13365">
    <property type="entry name" value="Trypsin_2"/>
    <property type="match status" value="1"/>
</dbReference>
<name>A0A495XGI7_9PSEU</name>
<dbReference type="PROSITE" id="PS50294">
    <property type="entry name" value="WD_REPEATS_REGION"/>
    <property type="match status" value="11"/>
</dbReference>
<comment type="caution">
    <text evidence="11">The sequence shown here is derived from an EMBL/GenBank/DDBJ whole genome shotgun (WGS) entry which is preliminary data.</text>
</comment>
<evidence type="ECO:0000256" key="3">
    <source>
        <dbReference type="ARBA" id="ARBA00022670"/>
    </source>
</evidence>
<dbReference type="InterPro" id="IPR054571">
    <property type="entry name" value="NA-iREase3_dom"/>
</dbReference>